<accession>B2VF29</accession>
<dbReference type="EMBL" id="CU468135">
    <property type="protein sequence ID" value="CAO97866.1"/>
    <property type="molecule type" value="Genomic_DNA"/>
</dbReference>
<feature type="transmembrane region" description="Helical" evidence="2">
    <location>
        <begin position="15"/>
        <end position="31"/>
    </location>
</feature>
<organism evidence="3 4">
    <name type="scientific">Erwinia tasmaniensis (strain DSM 17950 / CFBP 7177 / CIP 109463 / NCPPB 4357 / Et1/99)</name>
    <dbReference type="NCBI Taxonomy" id="465817"/>
    <lineage>
        <taxon>Bacteria</taxon>
        <taxon>Pseudomonadati</taxon>
        <taxon>Pseudomonadota</taxon>
        <taxon>Gammaproteobacteria</taxon>
        <taxon>Enterobacterales</taxon>
        <taxon>Erwiniaceae</taxon>
        <taxon>Erwinia</taxon>
    </lineage>
</organism>
<keyword evidence="2" id="KW-0472">Membrane</keyword>
<keyword evidence="4" id="KW-1185">Reference proteome</keyword>
<sequence length="89" mass="10337">MPSGREGYQQLQHHPRFFVFYCIGIFFVCLCRRDFFCDESRDADIHSKIENFFPARHKWSISTGKNIINSGDKGTSPADANRLPEYCSK</sequence>
<dbReference type="AlphaFoldDB" id="B2VF29"/>
<name>B2VF29_ERWT9</name>
<dbReference type="HOGENOM" id="CLU_2450069_0_0_6"/>
<keyword evidence="2" id="KW-1133">Transmembrane helix</keyword>
<evidence type="ECO:0000313" key="4">
    <source>
        <dbReference type="Proteomes" id="UP000001726"/>
    </source>
</evidence>
<protein>
    <submittedName>
        <fullName evidence="3">Uncharacterized protein</fullName>
    </submittedName>
</protein>
<evidence type="ECO:0000256" key="1">
    <source>
        <dbReference type="SAM" id="MobiDB-lite"/>
    </source>
</evidence>
<keyword evidence="2" id="KW-0812">Transmembrane</keyword>
<gene>
    <name evidence="3" type="ordered locus">ETA_28200</name>
</gene>
<evidence type="ECO:0000256" key="2">
    <source>
        <dbReference type="SAM" id="Phobius"/>
    </source>
</evidence>
<evidence type="ECO:0000313" key="3">
    <source>
        <dbReference type="EMBL" id="CAO97866.1"/>
    </source>
</evidence>
<proteinExistence type="predicted"/>
<dbReference type="KEGG" id="eta:ETA_28200"/>
<dbReference type="Proteomes" id="UP000001726">
    <property type="component" value="Chromosome"/>
</dbReference>
<reference evidence="3 4" key="1">
    <citation type="journal article" date="2008" name="Environ. Microbiol.">
        <title>The genome of Erwinia tasmaniensis strain Et1/99, a non-pathogenic bacterium in the genus Erwinia.</title>
        <authorList>
            <person name="Kube M."/>
            <person name="Migdoll A.M."/>
            <person name="Mueller I."/>
            <person name="Kuhl H."/>
            <person name="Beck A."/>
            <person name="Reinhardt R."/>
            <person name="Geider K."/>
        </authorList>
    </citation>
    <scope>NUCLEOTIDE SEQUENCE [LARGE SCALE GENOMIC DNA]</scope>
    <source>
        <strain evidence="4">DSM 17950 / CFBP 7177 / CIP 109463 / NCPPB 4357 / Et1/99</strain>
    </source>
</reference>
<feature type="region of interest" description="Disordered" evidence="1">
    <location>
        <begin position="68"/>
        <end position="89"/>
    </location>
</feature>